<dbReference type="AlphaFoldDB" id="Q5L3G5"/>
<evidence type="ECO:0000313" key="3">
    <source>
        <dbReference type="Proteomes" id="UP000001172"/>
    </source>
</evidence>
<dbReference type="KEGG" id="gka:GK0230"/>
<name>Q5L3G5_GEOKA</name>
<reference evidence="2 3" key="1">
    <citation type="journal article" date="2004" name="Nucleic Acids Res.">
        <title>Thermoadaptation trait revealed by the genome sequence of thermophilic Geobacillus kaustophilus.</title>
        <authorList>
            <person name="Takami H."/>
            <person name="Takaki Y."/>
            <person name="Chee G.J."/>
            <person name="Nishi S."/>
            <person name="Shimamura S."/>
            <person name="Suzuki H."/>
            <person name="Matsui S."/>
            <person name="Uchiyama I."/>
        </authorList>
    </citation>
    <scope>NUCLEOTIDE SEQUENCE [LARGE SCALE GENOMIC DNA]</scope>
    <source>
        <strain evidence="2 3">HTA426</strain>
    </source>
</reference>
<dbReference type="HOGENOM" id="CLU_2665887_0_0_9"/>
<organism evidence="2 3">
    <name type="scientific">Geobacillus kaustophilus (strain HTA426)</name>
    <dbReference type="NCBI Taxonomy" id="235909"/>
    <lineage>
        <taxon>Bacteria</taxon>
        <taxon>Bacillati</taxon>
        <taxon>Bacillota</taxon>
        <taxon>Bacilli</taxon>
        <taxon>Bacillales</taxon>
        <taxon>Anoxybacillaceae</taxon>
        <taxon>Geobacillus</taxon>
        <taxon>Geobacillus thermoleovorans group</taxon>
    </lineage>
</organism>
<protein>
    <submittedName>
        <fullName evidence="2">Uncharacterized protein</fullName>
    </submittedName>
</protein>
<dbReference type="Proteomes" id="UP000001172">
    <property type="component" value="Chromosome"/>
</dbReference>
<evidence type="ECO:0000313" key="2">
    <source>
        <dbReference type="EMBL" id="BAD74515.1"/>
    </source>
</evidence>
<feature type="compositionally biased region" description="Basic and acidic residues" evidence="1">
    <location>
        <begin position="8"/>
        <end position="18"/>
    </location>
</feature>
<accession>Q5L3G5</accession>
<gene>
    <name evidence="2" type="ordered locus">GK0230</name>
</gene>
<sequence>MSGGKMRKTAENIGDRNDSSTGLPSLLLHKNKKQLLRFNAESRLFANPHCHFAAFSCTELATITISSGVNRPRRA</sequence>
<dbReference type="EMBL" id="BA000043">
    <property type="protein sequence ID" value="BAD74515.1"/>
    <property type="molecule type" value="Genomic_DNA"/>
</dbReference>
<feature type="region of interest" description="Disordered" evidence="1">
    <location>
        <begin position="1"/>
        <end position="24"/>
    </location>
</feature>
<keyword evidence="3" id="KW-1185">Reference proteome</keyword>
<proteinExistence type="predicted"/>
<evidence type="ECO:0000256" key="1">
    <source>
        <dbReference type="SAM" id="MobiDB-lite"/>
    </source>
</evidence>